<evidence type="ECO:0000259" key="2">
    <source>
        <dbReference type="Pfam" id="PF00550"/>
    </source>
</evidence>
<dbReference type="Gene3D" id="2.30.38.10">
    <property type="entry name" value="Luciferase, Domain 3"/>
    <property type="match status" value="1"/>
</dbReference>
<accession>A0A061RWU2</accession>
<feature type="compositionally biased region" description="Pro residues" evidence="1">
    <location>
        <begin position="309"/>
        <end position="320"/>
    </location>
</feature>
<feature type="domain" description="Carrier" evidence="2">
    <location>
        <begin position="206"/>
        <end position="248"/>
    </location>
</feature>
<feature type="region of interest" description="Disordered" evidence="1">
    <location>
        <begin position="251"/>
        <end position="320"/>
    </location>
</feature>
<feature type="compositionally biased region" description="Basic and acidic residues" evidence="1">
    <location>
        <begin position="263"/>
        <end position="278"/>
    </location>
</feature>
<dbReference type="SUPFAM" id="SSF56801">
    <property type="entry name" value="Acetyl-CoA synthetase-like"/>
    <property type="match status" value="1"/>
</dbReference>
<organism evidence="3">
    <name type="scientific">Tetraselmis sp. GSL018</name>
    <dbReference type="NCBI Taxonomy" id="582737"/>
    <lineage>
        <taxon>Eukaryota</taxon>
        <taxon>Viridiplantae</taxon>
        <taxon>Chlorophyta</taxon>
        <taxon>core chlorophytes</taxon>
        <taxon>Chlorodendrophyceae</taxon>
        <taxon>Chlorodendrales</taxon>
        <taxon>Chlorodendraceae</taxon>
        <taxon>Tetraselmis</taxon>
    </lineage>
</organism>
<dbReference type="GO" id="GO:0044550">
    <property type="term" value="P:secondary metabolite biosynthetic process"/>
    <property type="evidence" value="ECO:0007669"/>
    <property type="project" value="TreeGrafter"/>
</dbReference>
<dbReference type="AlphaFoldDB" id="A0A061RWU2"/>
<dbReference type="GO" id="GO:0005737">
    <property type="term" value="C:cytoplasm"/>
    <property type="evidence" value="ECO:0007669"/>
    <property type="project" value="TreeGrafter"/>
</dbReference>
<proteinExistence type="predicted"/>
<reference evidence="3" key="1">
    <citation type="submission" date="2014-05" db="EMBL/GenBank/DDBJ databases">
        <title>The transcriptome of the halophilic microalga Tetraselmis sp. GSL018 isolated from the Great Salt Lake, Utah.</title>
        <authorList>
            <person name="Jinkerson R.E."/>
            <person name="D'Adamo S."/>
            <person name="Posewitz M.C."/>
        </authorList>
    </citation>
    <scope>NUCLEOTIDE SEQUENCE</scope>
    <source>
        <strain evidence="3">GSL018</strain>
    </source>
</reference>
<dbReference type="EMBL" id="GBEZ01010458">
    <property type="protein sequence ID" value="JAC75219.1"/>
    <property type="molecule type" value="Transcribed_RNA"/>
</dbReference>
<dbReference type="PANTHER" id="PTHR45527:SF1">
    <property type="entry name" value="FATTY ACID SYNTHASE"/>
    <property type="match status" value="1"/>
</dbReference>
<protein>
    <submittedName>
        <fullName evidence="3">Non-ribosomal peptide synthetase modules (Ec-)</fullName>
    </submittedName>
</protein>
<sequence>QVGLGYLNRPQFTAERFVRHGVLGLCFRTGDIARAGPRGWELVGRKDAQVKISGQRIELGEIEEAVLLAASSGPGGLIEAAAVVASGAPQGGGLRLVAWCVPSRPEECGLGSSPAGAAGEAEREPEAASSRAMEGLLRILTRRVLPRHMVPSRFVFARALPTSPNGKVDRGALRRRPLPELDAGWEADGGGGGAPLGGPHADWRRLVAEAWEEELGVPSPLLASPGADWFALGGDSLGALRCCRRIAERAPSARGCGGPRCCSARDSRSLRGTSDRASARCAARSPPRRRDPRGPPRPTARGASSPRSPTRPPPPVLPLC</sequence>
<feature type="non-terminal residue" evidence="3">
    <location>
        <position position="1"/>
    </location>
</feature>
<evidence type="ECO:0000256" key="1">
    <source>
        <dbReference type="SAM" id="MobiDB-lite"/>
    </source>
</evidence>
<dbReference type="Gene3D" id="1.10.1200.10">
    <property type="entry name" value="ACP-like"/>
    <property type="match status" value="1"/>
</dbReference>
<dbReference type="InterPro" id="IPR036736">
    <property type="entry name" value="ACP-like_sf"/>
</dbReference>
<dbReference type="GO" id="GO:0031177">
    <property type="term" value="F:phosphopantetheine binding"/>
    <property type="evidence" value="ECO:0007669"/>
    <property type="project" value="TreeGrafter"/>
</dbReference>
<gene>
    <name evidence="3" type="ORF">TSPGSL018_23741</name>
</gene>
<dbReference type="PANTHER" id="PTHR45527">
    <property type="entry name" value="NONRIBOSOMAL PEPTIDE SYNTHETASE"/>
    <property type="match status" value="1"/>
</dbReference>
<dbReference type="Gene3D" id="3.30.300.30">
    <property type="match status" value="1"/>
</dbReference>
<dbReference type="Pfam" id="PF00550">
    <property type="entry name" value="PP-binding"/>
    <property type="match status" value="1"/>
</dbReference>
<dbReference type="InterPro" id="IPR045851">
    <property type="entry name" value="AMP-bd_C_sf"/>
</dbReference>
<feature type="compositionally biased region" description="Low complexity" evidence="1">
    <location>
        <begin position="299"/>
        <end position="308"/>
    </location>
</feature>
<evidence type="ECO:0000313" key="3">
    <source>
        <dbReference type="EMBL" id="JAC75219.1"/>
    </source>
</evidence>
<dbReference type="GO" id="GO:0043041">
    <property type="term" value="P:amino acid activation for nonribosomal peptide biosynthetic process"/>
    <property type="evidence" value="ECO:0007669"/>
    <property type="project" value="TreeGrafter"/>
</dbReference>
<name>A0A061RWU2_9CHLO</name>
<dbReference type="InterPro" id="IPR009081">
    <property type="entry name" value="PP-bd_ACP"/>
</dbReference>